<feature type="region of interest" description="Disordered" evidence="1">
    <location>
        <begin position="42"/>
        <end position="63"/>
    </location>
</feature>
<evidence type="ECO:0000256" key="1">
    <source>
        <dbReference type="SAM" id="MobiDB-lite"/>
    </source>
</evidence>
<evidence type="ECO:0000313" key="2">
    <source>
        <dbReference type="EMBL" id="NTC28076.1"/>
    </source>
</evidence>
<name>A0AA44J894_AGRTU</name>
<gene>
    <name evidence="2" type="ORF">G6M46_07900</name>
</gene>
<organism evidence="2 3">
    <name type="scientific">Agrobacterium tumefaciens</name>
    <dbReference type="NCBI Taxonomy" id="358"/>
    <lineage>
        <taxon>Bacteria</taxon>
        <taxon>Pseudomonadati</taxon>
        <taxon>Pseudomonadota</taxon>
        <taxon>Alphaproteobacteria</taxon>
        <taxon>Hyphomicrobiales</taxon>
        <taxon>Rhizobiaceae</taxon>
        <taxon>Rhizobium/Agrobacterium group</taxon>
        <taxon>Agrobacterium</taxon>
        <taxon>Agrobacterium tumefaciens complex</taxon>
    </lineage>
</organism>
<sequence length="63" mass="6912">MARVKFTKDFDYKPTPQTTTGYKAGWEGTVKRECAEEAVAAGKAEWAGKDAEAKQDGEAEISR</sequence>
<reference evidence="2" key="1">
    <citation type="journal article" date="2020" name="Science">
        <title>Unexpected conservation and global transmission of agrobacterial virulence plasmids.</title>
        <authorList>
            <person name="Weisberg A.J."/>
            <person name="Davis E.W. 2nd"/>
            <person name="Tabima J."/>
            <person name="Belcher M.S."/>
            <person name="Miller M."/>
            <person name="Kuo C.H."/>
            <person name="Loper J.E."/>
            <person name="Grunwald N.J."/>
            <person name="Putnam M.L."/>
            <person name="Chang J.H."/>
        </authorList>
    </citation>
    <scope>NUCLEOTIDE SEQUENCE</scope>
    <source>
        <strain evidence="2">17-1853-1a</strain>
    </source>
</reference>
<proteinExistence type="predicted"/>
<dbReference type="AlphaFoldDB" id="A0AA44J894"/>
<comment type="caution">
    <text evidence="2">The sequence shown here is derived from an EMBL/GenBank/DDBJ whole genome shotgun (WGS) entry which is preliminary data.</text>
</comment>
<feature type="compositionally biased region" description="Basic and acidic residues" evidence="1">
    <location>
        <begin position="46"/>
        <end position="63"/>
    </location>
</feature>
<dbReference type="RefSeq" id="WP_065659703.1">
    <property type="nucleotide sequence ID" value="NZ_CP123839.1"/>
</dbReference>
<dbReference type="Proteomes" id="UP000702952">
    <property type="component" value="Unassembled WGS sequence"/>
</dbReference>
<protein>
    <submittedName>
        <fullName evidence="2">Uncharacterized protein</fullName>
    </submittedName>
</protein>
<accession>A0AA44J894</accession>
<evidence type="ECO:0000313" key="3">
    <source>
        <dbReference type="Proteomes" id="UP000702952"/>
    </source>
</evidence>
<dbReference type="EMBL" id="JAAMAY010000014">
    <property type="protein sequence ID" value="NTC28076.1"/>
    <property type="molecule type" value="Genomic_DNA"/>
</dbReference>